<proteinExistence type="predicted"/>
<dbReference type="OrthoDB" id="3689969at2759"/>
<evidence type="ECO:0000313" key="1">
    <source>
        <dbReference type="EMBL" id="KAH7089047.1"/>
    </source>
</evidence>
<accession>A0A8K0VZS2</accession>
<reference evidence="1" key="1">
    <citation type="journal article" date="2021" name="Nat. Commun.">
        <title>Genetic determinants of endophytism in the Arabidopsis root mycobiome.</title>
        <authorList>
            <person name="Mesny F."/>
            <person name="Miyauchi S."/>
            <person name="Thiergart T."/>
            <person name="Pickel B."/>
            <person name="Atanasova L."/>
            <person name="Karlsson M."/>
            <person name="Huettel B."/>
            <person name="Barry K.W."/>
            <person name="Haridas S."/>
            <person name="Chen C."/>
            <person name="Bauer D."/>
            <person name="Andreopoulos W."/>
            <person name="Pangilinan J."/>
            <person name="LaButti K."/>
            <person name="Riley R."/>
            <person name="Lipzen A."/>
            <person name="Clum A."/>
            <person name="Drula E."/>
            <person name="Henrissat B."/>
            <person name="Kohler A."/>
            <person name="Grigoriev I.V."/>
            <person name="Martin F.M."/>
            <person name="Hacquard S."/>
        </authorList>
    </citation>
    <scope>NUCLEOTIDE SEQUENCE</scope>
    <source>
        <strain evidence="1">MPI-SDFR-AT-0120</strain>
    </source>
</reference>
<sequence>MSLTGYSQGTVANWARQNFTADFEQLPGARDIAVRQHEIPGHGTTGCLKGLVIGTSTNAKGQPIDILAWLEDDRMVVGYVNAVGKNLSDVRYDSIESLIHGAEKVKEPFCWVLESTDDRAFGKLEALVRYFFLLKGSMQAIKYNLQHFPAYFADACRDVAAAKGVDRDQTRVRAKTISSGDTGIANNSDAPAFSTSLYGFEVFVDSQEPRSIIARNTSRPLEFTRQDRGHNAPSHDSCEAEIRNLRSTVQDLTGGLMASGSRVKTAEIEALFWKGKYECLRRSMEEDE</sequence>
<protein>
    <submittedName>
        <fullName evidence="1">Uncharacterized protein</fullName>
    </submittedName>
</protein>
<dbReference type="AlphaFoldDB" id="A0A8K0VZS2"/>
<gene>
    <name evidence="1" type="ORF">FB567DRAFT_627574</name>
</gene>
<dbReference type="EMBL" id="JAGMVJ010000007">
    <property type="protein sequence ID" value="KAH7089047.1"/>
    <property type="molecule type" value="Genomic_DNA"/>
</dbReference>
<keyword evidence="2" id="KW-1185">Reference proteome</keyword>
<organism evidence="1 2">
    <name type="scientific">Paraphoma chrysanthemicola</name>
    <dbReference type="NCBI Taxonomy" id="798071"/>
    <lineage>
        <taxon>Eukaryota</taxon>
        <taxon>Fungi</taxon>
        <taxon>Dikarya</taxon>
        <taxon>Ascomycota</taxon>
        <taxon>Pezizomycotina</taxon>
        <taxon>Dothideomycetes</taxon>
        <taxon>Pleosporomycetidae</taxon>
        <taxon>Pleosporales</taxon>
        <taxon>Pleosporineae</taxon>
        <taxon>Phaeosphaeriaceae</taxon>
        <taxon>Paraphoma</taxon>
    </lineage>
</organism>
<evidence type="ECO:0000313" key="2">
    <source>
        <dbReference type="Proteomes" id="UP000813461"/>
    </source>
</evidence>
<dbReference type="Proteomes" id="UP000813461">
    <property type="component" value="Unassembled WGS sequence"/>
</dbReference>
<feature type="non-terminal residue" evidence="1">
    <location>
        <position position="288"/>
    </location>
</feature>
<name>A0A8K0VZS2_9PLEO</name>
<comment type="caution">
    <text evidence="1">The sequence shown here is derived from an EMBL/GenBank/DDBJ whole genome shotgun (WGS) entry which is preliminary data.</text>
</comment>